<organism evidence="1 2">
    <name type="scientific">Gymnopilus dilepis</name>
    <dbReference type="NCBI Taxonomy" id="231916"/>
    <lineage>
        <taxon>Eukaryota</taxon>
        <taxon>Fungi</taxon>
        <taxon>Dikarya</taxon>
        <taxon>Basidiomycota</taxon>
        <taxon>Agaricomycotina</taxon>
        <taxon>Agaricomycetes</taxon>
        <taxon>Agaricomycetidae</taxon>
        <taxon>Agaricales</taxon>
        <taxon>Agaricineae</taxon>
        <taxon>Hymenogastraceae</taxon>
        <taxon>Gymnopilus</taxon>
    </lineage>
</organism>
<dbReference type="AlphaFoldDB" id="A0A409X5A4"/>
<gene>
    <name evidence="1" type="ORF">CVT26_012662</name>
</gene>
<reference evidence="1 2" key="1">
    <citation type="journal article" date="2018" name="Evol. Lett.">
        <title>Horizontal gene cluster transfer increased hallucinogenic mushroom diversity.</title>
        <authorList>
            <person name="Reynolds H.T."/>
            <person name="Vijayakumar V."/>
            <person name="Gluck-Thaler E."/>
            <person name="Korotkin H.B."/>
            <person name="Matheny P.B."/>
            <person name="Slot J.C."/>
        </authorList>
    </citation>
    <scope>NUCLEOTIDE SEQUENCE [LARGE SCALE GENOMIC DNA]</scope>
    <source>
        <strain evidence="1 2">SRW20</strain>
    </source>
</reference>
<sequence>MSNLATPHDQKRTHFENRVRELYAKAEARSTRPTSEDAQIFQVGNSKKAVFFPGVVGIDDCDAIFKAVMRYALAHKTNLAVNADHTGGEYITVPTPPWWTHDEPFQGAVYLSHSNHVSGHTHEPSMPSASLLGTCSKYVQGMKLLDDLSLLSHYANYLIKAVDRPMYDNMVALRERMIARSPHVKSICAVSPALHSTIGVIVNRRSGNHRDAKDAKDSWAIMFVFGSFEGGEVDLTYKTSRFVSRFSNGDAIVLRAGQVHHCIREWKGQYRVTIVYYSNNSVWVEYAP</sequence>
<proteinExistence type="predicted"/>
<protein>
    <recommendedName>
        <fullName evidence="3">Prolyl 4-hydroxylase alpha subunit Fe(2+) 2OG dioxygenase domain-containing protein</fullName>
    </recommendedName>
</protein>
<dbReference type="Gene3D" id="3.60.130.30">
    <property type="match status" value="1"/>
</dbReference>
<name>A0A409X5A4_9AGAR</name>
<evidence type="ECO:0000313" key="2">
    <source>
        <dbReference type="Proteomes" id="UP000284706"/>
    </source>
</evidence>
<evidence type="ECO:0008006" key="3">
    <source>
        <dbReference type="Google" id="ProtNLM"/>
    </source>
</evidence>
<comment type="caution">
    <text evidence="1">The sequence shown here is derived from an EMBL/GenBank/DDBJ whole genome shotgun (WGS) entry which is preliminary data.</text>
</comment>
<dbReference type="Proteomes" id="UP000284706">
    <property type="component" value="Unassembled WGS sequence"/>
</dbReference>
<dbReference type="InParanoid" id="A0A409X5A4"/>
<dbReference type="OrthoDB" id="2948070at2759"/>
<evidence type="ECO:0000313" key="1">
    <source>
        <dbReference type="EMBL" id="PPQ85955.1"/>
    </source>
</evidence>
<dbReference type="EMBL" id="NHYE01004174">
    <property type="protein sequence ID" value="PPQ85955.1"/>
    <property type="molecule type" value="Genomic_DNA"/>
</dbReference>
<accession>A0A409X5A4</accession>
<keyword evidence="2" id="KW-1185">Reference proteome</keyword>